<gene>
    <name evidence="1" type="ORF">NCTC12965_03181</name>
</gene>
<sequence>MVHSLPLTSARRNPLFQWYGERGIQIFLKIYKNNFNEQKGKIDIKHKFASVAHFSTRKKLILVKELTRFDWYTEQQDNIGFYQMAGNHNRVFGDVEIFLPITEATK</sequence>
<protein>
    <submittedName>
        <fullName evidence="1">Uncharacterized protein</fullName>
    </submittedName>
</protein>
<dbReference type="EMBL" id="CABEEZ010000069">
    <property type="protein sequence ID" value="VTR31234.1"/>
    <property type="molecule type" value="Genomic_DNA"/>
</dbReference>
<reference evidence="1" key="1">
    <citation type="submission" date="2019-05" db="EMBL/GenBank/DDBJ databases">
        <authorList>
            <consortium name="Pathogen Informatics"/>
        </authorList>
    </citation>
    <scope>NUCLEOTIDE SEQUENCE [LARGE SCALE GENOMIC DNA]</scope>
    <source>
        <strain evidence="1">NCTC12965</strain>
    </source>
</reference>
<dbReference type="AlphaFoldDB" id="A0A4U9UNA3"/>
<proteinExistence type="predicted"/>
<organism evidence="1">
    <name type="scientific">Serratia fonticola</name>
    <dbReference type="NCBI Taxonomy" id="47917"/>
    <lineage>
        <taxon>Bacteria</taxon>
        <taxon>Pseudomonadati</taxon>
        <taxon>Pseudomonadota</taxon>
        <taxon>Gammaproteobacteria</taxon>
        <taxon>Enterobacterales</taxon>
        <taxon>Yersiniaceae</taxon>
        <taxon>Serratia</taxon>
    </lineage>
</organism>
<accession>A0A4U9UNA3</accession>
<name>A0A4U9UNA3_SERFO</name>
<evidence type="ECO:0000313" key="1">
    <source>
        <dbReference type="EMBL" id="VTR31234.1"/>
    </source>
</evidence>